<gene>
    <name evidence="1" type="ORF">FOF46_29845</name>
</gene>
<keyword evidence="2" id="KW-1185">Reference proteome</keyword>
<evidence type="ECO:0008006" key="3">
    <source>
        <dbReference type="Google" id="ProtNLM"/>
    </source>
</evidence>
<dbReference type="SUPFAM" id="SSF47789">
    <property type="entry name" value="C-terminal domain of RNA polymerase alpha subunit"/>
    <property type="match status" value="1"/>
</dbReference>
<accession>A0A554VAJ1</accession>
<dbReference type="EMBL" id="VLNR01000123">
    <property type="protein sequence ID" value="TSE03175.1"/>
    <property type="molecule type" value="Genomic_DNA"/>
</dbReference>
<dbReference type="Gene3D" id="1.10.150.20">
    <property type="entry name" value="5' to 3' exonuclease, C-terminal subdomain"/>
    <property type="match status" value="1"/>
</dbReference>
<sequence length="72" mass="8604">MQPLILKESIEKLEIEDELKKFMTTHRMTTLEDLLKIKGSELLKMEGFSYRILQSLLAFLHKHDCLHLFEEE</sequence>
<organism evidence="1 2">
    <name type="scientific">Aquimarina algiphila</name>
    <dbReference type="NCBI Taxonomy" id="2047982"/>
    <lineage>
        <taxon>Bacteria</taxon>
        <taxon>Pseudomonadati</taxon>
        <taxon>Bacteroidota</taxon>
        <taxon>Flavobacteriia</taxon>
        <taxon>Flavobacteriales</taxon>
        <taxon>Flavobacteriaceae</taxon>
        <taxon>Aquimarina</taxon>
    </lineage>
</organism>
<reference evidence="1 2" key="1">
    <citation type="submission" date="2019-07" db="EMBL/GenBank/DDBJ databases">
        <title>The draft genome sequence of Aquimarina algiphila M91.</title>
        <authorList>
            <person name="Meng X."/>
        </authorList>
    </citation>
    <scope>NUCLEOTIDE SEQUENCE [LARGE SCALE GENOMIC DNA]</scope>
    <source>
        <strain evidence="1 2">M91</strain>
    </source>
</reference>
<comment type="caution">
    <text evidence="1">The sequence shown here is derived from an EMBL/GenBank/DDBJ whole genome shotgun (WGS) entry which is preliminary data.</text>
</comment>
<evidence type="ECO:0000313" key="2">
    <source>
        <dbReference type="Proteomes" id="UP000318833"/>
    </source>
</evidence>
<protein>
    <recommendedName>
        <fullName evidence="3">RNA polymerase alpha subunit C-terminal domain-containing protein</fullName>
    </recommendedName>
</protein>
<evidence type="ECO:0000313" key="1">
    <source>
        <dbReference type="EMBL" id="TSE03175.1"/>
    </source>
</evidence>
<dbReference type="Proteomes" id="UP000318833">
    <property type="component" value="Unassembled WGS sequence"/>
</dbReference>
<dbReference type="RefSeq" id="WP_143919089.1">
    <property type="nucleotide sequence ID" value="NZ_CANMXV010000089.1"/>
</dbReference>
<proteinExistence type="predicted"/>
<dbReference type="AlphaFoldDB" id="A0A554VAJ1"/>
<name>A0A554VAJ1_9FLAO</name>